<feature type="domain" description="Transcriptional repressor PaaX-like central Cas2-like" evidence="7">
    <location>
        <begin position="100"/>
        <end position="173"/>
    </location>
</feature>
<dbReference type="PANTHER" id="PTHR30319:SF1">
    <property type="entry name" value="TRANSCRIPTIONAL REPRESSOR PAAX"/>
    <property type="match status" value="1"/>
</dbReference>
<organism evidence="8 9">
    <name type="scientific">Candidatus Tagabacteria bacterium CG03_land_8_20_14_0_80_41_22</name>
    <dbReference type="NCBI Taxonomy" id="1975020"/>
    <lineage>
        <taxon>Bacteria</taxon>
        <taxon>Candidatus Tagaibacteriota</taxon>
    </lineage>
</organism>
<accession>A0A2M7B8S0</accession>
<dbReference type="GO" id="GO:0004521">
    <property type="term" value="F:RNA endonuclease activity"/>
    <property type="evidence" value="ECO:0007669"/>
    <property type="project" value="InterPro"/>
</dbReference>
<evidence type="ECO:0000256" key="1">
    <source>
        <dbReference type="ARBA" id="ARBA00022722"/>
    </source>
</evidence>
<dbReference type="Gene3D" id="3.30.70.2650">
    <property type="match status" value="1"/>
</dbReference>
<comment type="caution">
    <text evidence="8">The sequence shown here is derived from an EMBL/GenBank/DDBJ whole genome shotgun (WGS) entry which is preliminary data.</text>
</comment>
<evidence type="ECO:0000313" key="8">
    <source>
        <dbReference type="EMBL" id="PIU99506.1"/>
    </source>
</evidence>
<dbReference type="SUPFAM" id="SSF143430">
    <property type="entry name" value="TTP0101/SSO1404-like"/>
    <property type="match status" value="1"/>
</dbReference>
<dbReference type="InterPro" id="IPR021127">
    <property type="entry name" value="CRISPR_associated_Cas2"/>
</dbReference>
<keyword evidence="5" id="KW-0460">Magnesium</keyword>
<evidence type="ECO:0000256" key="4">
    <source>
        <dbReference type="ARBA" id="ARBA00022801"/>
    </source>
</evidence>
<dbReference type="Proteomes" id="UP000228561">
    <property type="component" value="Unassembled WGS sequence"/>
</dbReference>
<protein>
    <submittedName>
        <fullName evidence="8">CRISPR-associated endonuclease Cas2</fullName>
    </submittedName>
</protein>
<proteinExistence type="predicted"/>
<keyword evidence="2" id="KW-0479">Metal-binding</keyword>
<evidence type="ECO:0000256" key="2">
    <source>
        <dbReference type="ARBA" id="ARBA00022723"/>
    </source>
</evidence>
<sequence length="186" mass="22045">MSKIRLGYTQKKILLLLMGGLAMGLSGNPTAYFKIIKAIGEDWQKINKEALKESIRRLYHSKMIDAKENKDGSYTIILTKNGKDKALTFKLDEMKINQPSKWDGQWRIVLFDIPEKQRKIRDAFRYHLKQLGFYEFQKSVFVHPYDCEDEINYLIEFYNARRYIRFIVANSLDNELHLQTHFNLTN</sequence>
<keyword evidence="3 8" id="KW-0255">Endonuclease</keyword>
<evidence type="ECO:0000256" key="6">
    <source>
        <dbReference type="ARBA" id="ARBA00023118"/>
    </source>
</evidence>
<dbReference type="GO" id="GO:0006351">
    <property type="term" value="P:DNA-templated transcription"/>
    <property type="evidence" value="ECO:0007669"/>
    <property type="project" value="TreeGrafter"/>
</dbReference>
<dbReference type="Pfam" id="PF20803">
    <property type="entry name" value="PaaX_M"/>
    <property type="match status" value="1"/>
</dbReference>
<evidence type="ECO:0000256" key="5">
    <source>
        <dbReference type="ARBA" id="ARBA00022842"/>
    </source>
</evidence>
<keyword evidence="4" id="KW-0378">Hydrolase</keyword>
<dbReference type="InterPro" id="IPR048846">
    <property type="entry name" value="PaaX-like_central"/>
</dbReference>
<keyword evidence="1" id="KW-0540">Nuclease</keyword>
<evidence type="ECO:0000259" key="7">
    <source>
        <dbReference type="Pfam" id="PF20803"/>
    </source>
</evidence>
<evidence type="ECO:0000256" key="3">
    <source>
        <dbReference type="ARBA" id="ARBA00022759"/>
    </source>
</evidence>
<dbReference type="PANTHER" id="PTHR30319">
    <property type="entry name" value="PHENYLACETIC ACID REGULATOR-RELATED TRANSCRIPTIONAL REPRESSOR"/>
    <property type="match status" value="1"/>
</dbReference>
<evidence type="ECO:0000313" key="9">
    <source>
        <dbReference type="Proteomes" id="UP000228561"/>
    </source>
</evidence>
<dbReference type="AlphaFoldDB" id="A0A2M7B8S0"/>
<gene>
    <name evidence="8" type="primary">cas2</name>
    <name evidence="8" type="ORF">COS58_02035</name>
</gene>
<reference evidence="9" key="1">
    <citation type="submission" date="2017-09" db="EMBL/GenBank/DDBJ databases">
        <title>Depth-based differentiation of microbial function through sediment-hosted aquifers and enrichment of novel symbionts in the deep terrestrial subsurface.</title>
        <authorList>
            <person name="Probst A.J."/>
            <person name="Ladd B."/>
            <person name="Jarett J.K."/>
            <person name="Geller-Mcgrath D.E."/>
            <person name="Sieber C.M.K."/>
            <person name="Emerson J.B."/>
            <person name="Anantharaman K."/>
            <person name="Thomas B.C."/>
            <person name="Malmstrom R."/>
            <person name="Stieglmeier M."/>
            <person name="Klingl A."/>
            <person name="Woyke T."/>
            <person name="Ryan C.M."/>
            <person name="Banfield J.F."/>
        </authorList>
    </citation>
    <scope>NUCLEOTIDE SEQUENCE [LARGE SCALE GENOMIC DNA]</scope>
</reference>
<dbReference type="GO" id="GO:0043571">
    <property type="term" value="P:maintenance of CRISPR repeat elements"/>
    <property type="evidence" value="ECO:0007669"/>
    <property type="project" value="InterPro"/>
</dbReference>
<dbReference type="EMBL" id="PEVG01000024">
    <property type="protein sequence ID" value="PIU99506.1"/>
    <property type="molecule type" value="Genomic_DNA"/>
</dbReference>
<dbReference type="NCBIfam" id="TIGR01573">
    <property type="entry name" value="cas2"/>
    <property type="match status" value="1"/>
</dbReference>
<name>A0A2M7B8S0_9BACT</name>
<keyword evidence="6" id="KW-0051">Antiviral defense</keyword>